<evidence type="ECO:0000256" key="7">
    <source>
        <dbReference type="ARBA" id="ARBA00023239"/>
    </source>
</evidence>
<keyword evidence="4" id="KW-0444">Lipid biosynthesis</keyword>
<dbReference type="AlphaFoldDB" id="A0A8J8CDE0"/>
<dbReference type="InterPro" id="IPR053859">
    <property type="entry name" value="MVD-like_N"/>
</dbReference>
<dbReference type="Proteomes" id="UP000750197">
    <property type="component" value="Unassembled WGS sequence"/>
</dbReference>
<evidence type="ECO:0000256" key="8">
    <source>
        <dbReference type="NCBIfam" id="TIGR01240"/>
    </source>
</evidence>
<dbReference type="Pfam" id="PF22700">
    <property type="entry name" value="MVD-like_N"/>
    <property type="match status" value="1"/>
</dbReference>
<sequence length="322" mass="35260">MSSKATAIAHPMQGLIKYHGLRDERLRLPFHDSISVATAPLKTTTTVEFGDFERSSVEIDGKRVSGRPLERVMAVMDRIREMASIEDNFRIVSESDFESGIGLGASASGFAALATAACSAARLEIDRRQLSAIARLGAGSATRSVAGGFARWEAGSSDSDSYAYSLAAPEELQMGIVVAIVRKTKRTEDAHREVLSSPLYQGRLAYLHTALAEMTWAIRSHNVSEIGRIAERDTLVLHAITMTGNNGMILWKPETLKIIEITREMRKEGLNSFFSIDTGATVYINCPVDEIREVEERIRSAGIETVRCSVGGPSRLVDTHLF</sequence>
<gene>
    <name evidence="10" type="primary">mvaD</name>
    <name evidence="10" type="ORF">J9259_00870</name>
    <name evidence="11" type="ORF">KIY12_05355</name>
</gene>
<evidence type="ECO:0000256" key="1">
    <source>
        <dbReference type="ARBA" id="ARBA00008831"/>
    </source>
</evidence>
<dbReference type="InterPro" id="IPR036554">
    <property type="entry name" value="GHMP_kinase_C_sf"/>
</dbReference>
<evidence type="ECO:0000313" key="12">
    <source>
        <dbReference type="Proteomes" id="UP000716004"/>
    </source>
</evidence>
<comment type="caution">
    <text evidence="10">The sequence shown here is derived from an EMBL/GenBank/DDBJ whole genome shotgun (WGS) entry which is preliminary data.</text>
</comment>
<dbReference type="SUPFAM" id="SSF55060">
    <property type="entry name" value="GHMP Kinase, C-terminal domain"/>
    <property type="match status" value="1"/>
</dbReference>
<dbReference type="Gene3D" id="3.30.230.10">
    <property type="match status" value="1"/>
</dbReference>
<evidence type="ECO:0000313" key="10">
    <source>
        <dbReference type="EMBL" id="MBX8631065.1"/>
    </source>
</evidence>
<name>A0A8J8CDE0_9ARCH</name>
<evidence type="ECO:0000256" key="6">
    <source>
        <dbReference type="ARBA" id="ARBA00023229"/>
    </source>
</evidence>
<dbReference type="EMBL" id="JAHEAC010000040">
    <property type="protein sequence ID" value="MBX8644135.1"/>
    <property type="molecule type" value="Genomic_DNA"/>
</dbReference>
<comment type="similarity">
    <text evidence="1">Belongs to the diphosphomevalonate decarboxylase family.</text>
</comment>
<keyword evidence="6" id="KW-0414">Isoprene biosynthesis</keyword>
<dbReference type="GO" id="GO:0005829">
    <property type="term" value="C:cytosol"/>
    <property type="evidence" value="ECO:0007669"/>
    <property type="project" value="InterPro"/>
</dbReference>
<proteinExistence type="inferred from homology"/>
<comment type="subunit">
    <text evidence="2">Homodimer.</text>
</comment>
<dbReference type="InterPro" id="IPR005935">
    <property type="entry name" value="Mev_decarb"/>
</dbReference>
<dbReference type="GO" id="GO:0004163">
    <property type="term" value="F:diphosphomevalonate decarboxylase activity"/>
    <property type="evidence" value="ECO:0007669"/>
    <property type="project" value="UniProtKB-UniRule"/>
</dbReference>
<protein>
    <recommendedName>
        <fullName evidence="3 8">Diphosphomevalonate decarboxylase</fullName>
        <ecNumber evidence="3 8">4.1.1.33</ecNumber>
    </recommendedName>
</protein>
<dbReference type="SUPFAM" id="SSF54211">
    <property type="entry name" value="Ribosomal protein S5 domain 2-like"/>
    <property type="match status" value="1"/>
</dbReference>
<reference evidence="10" key="1">
    <citation type="submission" date="2021-04" db="EMBL/GenBank/DDBJ databases">
        <title>Genomic insights into ecological role and evolution of a novel Thermoplasmata order Candidatus Sysuiplasmatales.</title>
        <authorList>
            <person name="Yuan Y."/>
        </authorList>
    </citation>
    <scope>NUCLEOTIDE SEQUENCE</scope>
    <source>
        <strain evidence="11">TUT19-bin139</strain>
        <strain evidence="10">YP2-bin.285</strain>
    </source>
</reference>
<dbReference type="PANTHER" id="PTHR10977:SF3">
    <property type="entry name" value="DIPHOSPHOMEVALONATE DECARBOXYLASE"/>
    <property type="match status" value="1"/>
</dbReference>
<dbReference type="InterPro" id="IPR014721">
    <property type="entry name" value="Ribsml_uS5_D2-typ_fold_subgr"/>
</dbReference>
<evidence type="ECO:0000313" key="11">
    <source>
        <dbReference type="EMBL" id="MBX8644135.1"/>
    </source>
</evidence>
<dbReference type="InterPro" id="IPR020568">
    <property type="entry name" value="Ribosomal_Su5_D2-typ_SF"/>
</dbReference>
<dbReference type="InterPro" id="IPR029765">
    <property type="entry name" value="Mev_diP_decarb"/>
</dbReference>
<accession>A0A8J8CDE0</accession>
<dbReference type="EC" id="4.1.1.33" evidence="3 8"/>
<dbReference type="PANTHER" id="PTHR10977">
    <property type="entry name" value="DIPHOSPHOMEVALONATE DECARBOXYLASE"/>
    <property type="match status" value="1"/>
</dbReference>
<dbReference type="EMBL" id="JAGVSJ010000001">
    <property type="protein sequence ID" value="MBX8631065.1"/>
    <property type="molecule type" value="Genomic_DNA"/>
</dbReference>
<evidence type="ECO:0000256" key="4">
    <source>
        <dbReference type="ARBA" id="ARBA00022516"/>
    </source>
</evidence>
<evidence type="ECO:0000256" key="5">
    <source>
        <dbReference type="ARBA" id="ARBA00023098"/>
    </source>
</evidence>
<dbReference type="Gene3D" id="3.30.70.890">
    <property type="entry name" value="GHMP kinase, C-terminal domain"/>
    <property type="match status" value="1"/>
</dbReference>
<dbReference type="GO" id="GO:0019287">
    <property type="term" value="P:isopentenyl diphosphate biosynthetic process, mevalonate pathway"/>
    <property type="evidence" value="ECO:0007669"/>
    <property type="project" value="UniProtKB-UniRule"/>
</dbReference>
<dbReference type="PIRSF" id="PIRSF015950">
    <property type="entry name" value="Mev_P_decrbx"/>
    <property type="match status" value="1"/>
</dbReference>
<evidence type="ECO:0000259" key="9">
    <source>
        <dbReference type="Pfam" id="PF22700"/>
    </source>
</evidence>
<keyword evidence="7 10" id="KW-0456">Lyase</keyword>
<feature type="domain" description="Diphosphomevalonate decarboxylase-like N-terminal" evidence="9">
    <location>
        <begin position="9"/>
        <end position="163"/>
    </location>
</feature>
<dbReference type="Proteomes" id="UP000716004">
    <property type="component" value="Unassembled WGS sequence"/>
</dbReference>
<organism evidence="10 12">
    <name type="scientific">Candidatus Sysuiplasma superficiale</name>
    <dbReference type="NCBI Taxonomy" id="2823368"/>
    <lineage>
        <taxon>Archaea</taxon>
        <taxon>Methanobacteriati</taxon>
        <taxon>Thermoplasmatota</taxon>
        <taxon>Thermoplasmata</taxon>
        <taxon>Candidatus Sysuiplasmatales</taxon>
        <taxon>Candidatus Sysuiplasmataceae</taxon>
        <taxon>Candidatus Sysuiplasma</taxon>
    </lineage>
</organism>
<dbReference type="NCBIfam" id="TIGR01240">
    <property type="entry name" value="mevDPdecarb"/>
    <property type="match status" value="1"/>
</dbReference>
<evidence type="ECO:0000256" key="3">
    <source>
        <dbReference type="ARBA" id="ARBA00012296"/>
    </source>
</evidence>
<keyword evidence="5" id="KW-0443">Lipid metabolism</keyword>
<evidence type="ECO:0000256" key="2">
    <source>
        <dbReference type="ARBA" id="ARBA00011738"/>
    </source>
</evidence>